<dbReference type="EMBL" id="JAHWXQ010000001">
    <property type="protein sequence ID" value="MBW3363491.1"/>
    <property type="molecule type" value="Genomic_DNA"/>
</dbReference>
<evidence type="ECO:0000256" key="1">
    <source>
        <dbReference type="SAM" id="SignalP"/>
    </source>
</evidence>
<keyword evidence="1" id="KW-0732">Signal</keyword>
<organism evidence="2 3">
    <name type="scientific">Pontibacter populi</name>
    <dbReference type="NCBI Taxonomy" id="890055"/>
    <lineage>
        <taxon>Bacteria</taxon>
        <taxon>Pseudomonadati</taxon>
        <taxon>Bacteroidota</taxon>
        <taxon>Cytophagia</taxon>
        <taxon>Cytophagales</taxon>
        <taxon>Hymenobacteraceae</taxon>
        <taxon>Pontibacter</taxon>
    </lineage>
</organism>
<name>A0ABS6X6I8_9BACT</name>
<dbReference type="RefSeq" id="WP_199108111.1">
    <property type="nucleotide sequence ID" value="NZ_JAHWXQ010000001.1"/>
</dbReference>
<evidence type="ECO:0000313" key="2">
    <source>
        <dbReference type="EMBL" id="MBW3363491.1"/>
    </source>
</evidence>
<feature type="chain" id="PRO_5046859019" evidence="1">
    <location>
        <begin position="20"/>
        <end position="477"/>
    </location>
</feature>
<proteinExistence type="predicted"/>
<comment type="caution">
    <text evidence="2">The sequence shown here is derived from an EMBL/GenBank/DDBJ whole genome shotgun (WGS) entry which is preliminary data.</text>
</comment>
<reference evidence="2 3" key="1">
    <citation type="submission" date="2021-07" db="EMBL/GenBank/DDBJ databases">
        <authorList>
            <person name="Kim M.K."/>
        </authorList>
    </citation>
    <scope>NUCLEOTIDE SEQUENCE [LARGE SCALE GENOMIC DNA]</scope>
    <source>
        <strain evidence="2 3">HLY7-15</strain>
    </source>
</reference>
<gene>
    <name evidence="2" type="ORF">KYK27_00420</name>
</gene>
<accession>A0ABS6X6I8</accession>
<keyword evidence="3" id="KW-1185">Reference proteome</keyword>
<evidence type="ECO:0000313" key="3">
    <source>
        <dbReference type="Proteomes" id="UP000774935"/>
    </source>
</evidence>
<dbReference type="Proteomes" id="UP000774935">
    <property type="component" value="Unassembled WGS sequence"/>
</dbReference>
<protein>
    <submittedName>
        <fullName evidence="2">Uncharacterized protein</fullName>
    </submittedName>
</protein>
<sequence>MVKFLRILVLLLCTLPVLGQEPTINWGPEIPQQNRNLNQLQIIGTGVSNSFYTRYTQNGRITLERYNGNSQRIWAVAIAPLGPDGNRATFEDLLLLNHQVYLLSSVEEKYKKNVYIQQIDLNGNYMPEIHLLVTTTPDAKLYTKTMDSRLILILQQQAEPQQTIVSSYQGSFNPRWQEAIPVKGEIREIEVTDVGTAYILTQLPATNSPEAAFYLYRFEGRNGKSDMQAIGSTAQRPLQAKLGILKNDVIVAGITAPAPFVASLNPELVGTFFYRISRGHFRRSALNYTLIDSTFLHNYKANKPDLDHSQRLRYLQLQQLLPLTGNRTALLGEVYTSEARQFHTDDILITIFAENGTPLFTTSVNKHQAGPATQVRLGSYIATTEGDTIKLIYLDFEYNYNEQGEIETASPSAVLKTPVLVTITPDGKQKVRPLRNSQTGRHQDFYLVPVAAYKLDRQEFIVLGSGKDYYKFGRLKF</sequence>
<feature type="signal peptide" evidence="1">
    <location>
        <begin position="1"/>
        <end position="19"/>
    </location>
</feature>